<accession>A0A919JJ85</accession>
<dbReference type="AlphaFoldDB" id="A0A919JJ85"/>
<sequence>MTGEPSARRAPHRLVGAGIGAAALLLTAATVVALSHDGEAPPTGRGPAAAAAAPHLATAALDGRTSAGFDLIDGAERVTVRAADLGESLYRVTTPPGGAGVPRAEERDGRVLLRLDGDARAVDITLNAVVRWDLRVAGGAGSSVIDLGAGRVGGVDLAGGAGRIILTLPRPDGTLGVRMSGGVDLFDVRTAQRTPVRVRVGSGAGQVTLDGRHHAGVAAGRTFTPASWDTAVDRVDVDASAGMSALTVAGY</sequence>
<dbReference type="RefSeq" id="WP_203770558.1">
    <property type="nucleotide sequence ID" value="NZ_BAAAYJ010000024.1"/>
</dbReference>
<keyword evidence="2" id="KW-1185">Reference proteome</keyword>
<comment type="caution">
    <text evidence="1">The sequence shown here is derived from an EMBL/GenBank/DDBJ whole genome shotgun (WGS) entry which is preliminary data.</text>
</comment>
<protein>
    <recommendedName>
        <fullName evidence="3">Adhesin</fullName>
    </recommendedName>
</protein>
<organism evidence="1 2">
    <name type="scientific">Actinoplanes nipponensis</name>
    <dbReference type="NCBI Taxonomy" id="135950"/>
    <lineage>
        <taxon>Bacteria</taxon>
        <taxon>Bacillati</taxon>
        <taxon>Actinomycetota</taxon>
        <taxon>Actinomycetes</taxon>
        <taxon>Micromonosporales</taxon>
        <taxon>Micromonosporaceae</taxon>
        <taxon>Actinoplanes</taxon>
    </lineage>
</organism>
<gene>
    <name evidence="1" type="ORF">Ani05nite_41970</name>
</gene>
<dbReference type="Proteomes" id="UP000647172">
    <property type="component" value="Unassembled WGS sequence"/>
</dbReference>
<proteinExistence type="predicted"/>
<evidence type="ECO:0000313" key="2">
    <source>
        <dbReference type="Proteomes" id="UP000647172"/>
    </source>
</evidence>
<evidence type="ECO:0008006" key="3">
    <source>
        <dbReference type="Google" id="ProtNLM"/>
    </source>
</evidence>
<dbReference type="EMBL" id="BOMQ01000051">
    <property type="protein sequence ID" value="GIE50663.1"/>
    <property type="molecule type" value="Genomic_DNA"/>
</dbReference>
<name>A0A919JJ85_9ACTN</name>
<reference evidence="1" key="1">
    <citation type="submission" date="2021-01" db="EMBL/GenBank/DDBJ databases">
        <title>Whole genome shotgun sequence of Actinoplanes nipponensis NBRC 14063.</title>
        <authorList>
            <person name="Komaki H."/>
            <person name="Tamura T."/>
        </authorList>
    </citation>
    <scope>NUCLEOTIDE SEQUENCE</scope>
    <source>
        <strain evidence="1">NBRC 14063</strain>
    </source>
</reference>
<evidence type="ECO:0000313" key="1">
    <source>
        <dbReference type="EMBL" id="GIE50663.1"/>
    </source>
</evidence>